<dbReference type="PANTHER" id="PTHR11717">
    <property type="entry name" value="LOW MOLECULAR WEIGHT PROTEIN TYROSINE PHOSPHATASE"/>
    <property type="match status" value="1"/>
</dbReference>
<dbReference type="Pfam" id="PF01451">
    <property type="entry name" value="LMWPc"/>
    <property type="match status" value="1"/>
</dbReference>
<keyword evidence="5 9" id="KW-0378">Hydrolase</keyword>
<evidence type="ECO:0000256" key="3">
    <source>
        <dbReference type="ARBA" id="ARBA00013064"/>
    </source>
</evidence>
<dbReference type="PRINTS" id="PR00719">
    <property type="entry name" value="LMWPTPASE"/>
</dbReference>
<evidence type="ECO:0000256" key="5">
    <source>
        <dbReference type="ARBA" id="ARBA00022801"/>
    </source>
</evidence>
<dbReference type="SUPFAM" id="SSF52788">
    <property type="entry name" value="Phosphotyrosine protein phosphatases I"/>
    <property type="match status" value="1"/>
</dbReference>
<keyword evidence="4" id="KW-0963">Cytoplasm</keyword>
<organism evidence="9">
    <name type="scientific">uncultured Pleomorphomonas sp</name>
    <dbReference type="NCBI Taxonomy" id="442121"/>
    <lineage>
        <taxon>Bacteria</taxon>
        <taxon>Pseudomonadati</taxon>
        <taxon>Pseudomonadota</taxon>
        <taxon>Alphaproteobacteria</taxon>
        <taxon>Hyphomicrobiales</taxon>
        <taxon>Pleomorphomonadaceae</taxon>
        <taxon>Pleomorphomonas</taxon>
        <taxon>environmental samples</taxon>
    </lineage>
</organism>
<dbReference type="InterPro" id="IPR017867">
    <property type="entry name" value="Tyr_phospatase_low_mol_wt"/>
</dbReference>
<feature type="domain" description="Phosphotyrosine protein phosphatase I" evidence="8">
    <location>
        <begin position="2"/>
        <end position="150"/>
    </location>
</feature>
<proteinExistence type="inferred from homology"/>
<dbReference type="GO" id="GO:0004726">
    <property type="term" value="F:non-membrane spanning protein tyrosine phosphatase activity"/>
    <property type="evidence" value="ECO:0007669"/>
    <property type="project" value="InterPro"/>
</dbReference>
<dbReference type="EMBL" id="FMJD01000011">
    <property type="protein sequence ID" value="SCM78437.1"/>
    <property type="molecule type" value="Genomic_DNA"/>
</dbReference>
<feature type="active site" description="Proton donor" evidence="7">
    <location>
        <position position="124"/>
    </location>
</feature>
<gene>
    <name evidence="9" type="primary">yfkJ</name>
    <name evidence="9" type="ORF">KL86PLE_70169</name>
</gene>
<dbReference type="Gene3D" id="3.40.50.2300">
    <property type="match status" value="1"/>
</dbReference>
<dbReference type="PANTHER" id="PTHR11717:SF7">
    <property type="entry name" value="LOW MOLECULAR WEIGHT PHOSPHOTYROSINE PROTEIN PHOSPHATASE"/>
    <property type="match status" value="1"/>
</dbReference>
<evidence type="ECO:0000259" key="8">
    <source>
        <dbReference type="SMART" id="SM00226"/>
    </source>
</evidence>
<dbReference type="InterPro" id="IPR002115">
    <property type="entry name" value="Tyr_Pase_low_mol_wt_mml"/>
</dbReference>
<dbReference type="RefSeq" id="WP_288198126.1">
    <property type="nucleotide sequence ID" value="NZ_LT608334.1"/>
</dbReference>
<dbReference type="EC" id="3.1.3.48" evidence="3"/>
<feature type="active site" description="Nucleophile" evidence="7">
    <location>
        <position position="8"/>
    </location>
</feature>
<protein>
    <recommendedName>
        <fullName evidence="3">protein-tyrosine-phosphatase</fullName>
        <ecNumber evidence="3">3.1.3.48</ecNumber>
    </recommendedName>
</protein>
<dbReference type="InterPro" id="IPR050438">
    <property type="entry name" value="LMW_PTPase"/>
</dbReference>
<evidence type="ECO:0000256" key="1">
    <source>
        <dbReference type="ARBA" id="ARBA00004496"/>
    </source>
</evidence>
<feature type="active site" evidence="7">
    <location>
        <position position="14"/>
    </location>
</feature>
<dbReference type="InterPro" id="IPR023485">
    <property type="entry name" value="Ptyr_pPase"/>
</dbReference>
<comment type="subcellular location">
    <subcellularLocation>
        <location evidence="1">Cytoplasm</location>
    </subcellularLocation>
</comment>
<evidence type="ECO:0000256" key="7">
    <source>
        <dbReference type="PIRSR" id="PIRSR617867-1"/>
    </source>
</evidence>
<dbReference type="InterPro" id="IPR036196">
    <property type="entry name" value="Ptyr_pPase_sf"/>
</dbReference>
<accession>A0A212LLN5</accession>
<reference evidence="9" key="1">
    <citation type="submission" date="2016-08" db="EMBL/GenBank/DDBJ databases">
        <authorList>
            <person name="Seilhamer J.J."/>
        </authorList>
    </citation>
    <scope>NUCLEOTIDE SEQUENCE</scope>
    <source>
        <strain evidence="9">86</strain>
    </source>
</reference>
<dbReference type="CDD" id="cd16343">
    <property type="entry name" value="LMWPTP"/>
    <property type="match status" value="1"/>
</dbReference>
<dbReference type="GO" id="GO:0005737">
    <property type="term" value="C:cytoplasm"/>
    <property type="evidence" value="ECO:0007669"/>
    <property type="project" value="UniProtKB-SubCell"/>
</dbReference>
<comment type="similarity">
    <text evidence="2">Belongs to the low molecular weight phosphotyrosine protein phosphatase family.</text>
</comment>
<name>A0A212LLN5_9HYPH</name>
<sequence length="155" mass="16689">MRSILFVCLGNICRSPTAEGLMLNHLAAAGLSRHARVDSAGIGGWHAGDPPDRRAIAAARKRGVDLAPLRARQVRPADFSDFDLIVGMDRQNVADLNRLAPAGSTARIGLCLEEALGLAGEVPDPYYEDERAFDAVFDLCDRAARAFMEKLRAGS</sequence>
<evidence type="ECO:0000256" key="2">
    <source>
        <dbReference type="ARBA" id="ARBA00011063"/>
    </source>
</evidence>
<dbReference type="SMART" id="SM00226">
    <property type="entry name" value="LMWPc"/>
    <property type="match status" value="1"/>
</dbReference>
<evidence type="ECO:0000256" key="6">
    <source>
        <dbReference type="ARBA" id="ARBA00022912"/>
    </source>
</evidence>
<dbReference type="PRINTS" id="PR00720">
    <property type="entry name" value="MAMMALPTPASE"/>
</dbReference>
<evidence type="ECO:0000256" key="4">
    <source>
        <dbReference type="ARBA" id="ARBA00022490"/>
    </source>
</evidence>
<dbReference type="GO" id="GO:0003993">
    <property type="term" value="F:acid phosphatase activity"/>
    <property type="evidence" value="ECO:0007669"/>
    <property type="project" value="InterPro"/>
</dbReference>
<keyword evidence="6" id="KW-0904">Protein phosphatase</keyword>
<dbReference type="AlphaFoldDB" id="A0A212LLN5"/>
<evidence type="ECO:0000313" key="9">
    <source>
        <dbReference type="EMBL" id="SCM78437.1"/>
    </source>
</evidence>